<dbReference type="Proteomes" id="UP000002499">
    <property type="component" value="Unassembled WGS sequence"/>
</dbReference>
<dbReference type="KEGG" id="maw:19253235"/>
<dbReference type="eggNOG" id="ENOG502SMFY">
    <property type="taxonomic scope" value="Eukaryota"/>
</dbReference>
<dbReference type="OrthoDB" id="4180726at2759"/>
<dbReference type="EMBL" id="GL698593">
    <property type="protein sequence ID" value="EFY85041.1"/>
    <property type="molecule type" value="Genomic_DNA"/>
</dbReference>
<proteinExistence type="predicted"/>
<feature type="chain" id="PRO_5003239216" evidence="1">
    <location>
        <begin position="22"/>
        <end position="284"/>
    </location>
</feature>
<accession>E9EGC6</accession>
<gene>
    <name evidence="2" type="ORF">MAC_08924</name>
</gene>
<evidence type="ECO:0000313" key="2">
    <source>
        <dbReference type="EMBL" id="EFY85041.1"/>
    </source>
</evidence>
<keyword evidence="1" id="KW-0732">Signal</keyword>
<evidence type="ECO:0000313" key="3">
    <source>
        <dbReference type="Proteomes" id="UP000002499"/>
    </source>
</evidence>
<dbReference type="GeneID" id="19253235"/>
<keyword evidence="3" id="KW-1185">Reference proteome</keyword>
<dbReference type="OMA" id="DATEHTC"/>
<organism evidence="3">
    <name type="scientific">Metarhizium acridum (strain CQMa 102)</name>
    <dbReference type="NCBI Taxonomy" id="655827"/>
    <lineage>
        <taxon>Eukaryota</taxon>
        <taxon>Fungi</taxon>
        <taxon>Dikarya</taxon>
        <taxon>Ascomycota</taxon>
        <taxon>Pezizomycotina</taxon>
        <taxon>Sordariomycetes</taxon>
        <taxon>Hypocreomycetidae</taxon>
        <taxon>Hypocreales</taxon>
        <taxon>Clavicipitaceae</taxon>
        <taxon>Metarhizium</taxon>
    </lineage>
</organism>
<dbReference type="AlphaFoldDB" id="E9EGC6"/>
<reference evidence="2 3" key="1">
    <citation type="journal article" date="2011" name="PLoS Genet.">
        <title>Genome sequencing and comparative transcriptomics of the model entomopathogenic fungi Metarhizium anisopliae and M. acridum.</title>
        <authorList>
            <person name="Gao Q."/>
            <person name="Jin K."/>
            <person name="Ying S.H."/>
            <person name="Zhang Y."/>
            <person name="Xiao G."/>
            <person name="Shang Y."/>
            <person name="Duan Z."/>
            <person name="Hu X."/>
            <person name="Xie X.Q."/>
            <person name="Zhou G."/>
            <person name="Peng G."/>
            <person name="Luo Z."/>
            <person name="Huang W."/>
            <person name="Wang B."/>
            <person name="Fang W."/>
            <person name="Wang S."/>
            <person name="Zhong Y."/>
            <person name="Ma L.J."/>
            <person name="St Leger R.J."/>
            <person name="Zhao G.P."/>
            <person name="Pei Y."/>
            <person name="Feng M.G."/>
            <person name="Xia Y."/>
            <person name="Wang C."/>
        </authorList>
    </citation>
    <scope>NUCLEOTIDE SEQUENCE [LARGE SCALE GENOMIC DNA]</scope>
    <source>
        <strain evidence="2 3">CQMa 102</strain>
    </source>
</reference>
<evidence type="ECO:0000256" key="1">
    <source>
        <dbReference type="SAM" id="SignalP"/>
    </source>
</evidence>
<dbReference type="HOGENOM" id="CLU_052172_0_0_1"/>
<protein>
    <submittedName>
        <fullName evidence="2">FacC-like extracellular signaling protein</fullName>
    </submittedName>
</protein>
<dbReference type="InParanoid" id="E9EGC6"/>
<name>E9EGC6_METAQ</name>
<sequence>MRCTISLLAAIGAALLSFTASATLMSPEQVAVRDGPETRQLPASSYFNLEAPSHDLFRNKALQDGTLKNASPEKEGDLAITQLDFTGKKLGYMYLKGFSHGVGADTYLWTEADVNPDSRYGLKLARFKFQTGKTITPASAGVKTFKPFANGSSFTCVINPSDDTLIVRYQLNGAKHIAAFPLSSAAKGDFSKPLYLYVLTGTSYEKSGGKVNSEFTSVDMNTAKIQQGPLLAKAGEPLSFREPEGMAVYMTASGEPRLFLGFASGTEAGQRWSNLFYKNELVKY</sequence>
<feature type="signal peptide" evidence="1">
    <location>
        <begin position="1"/>
        <end position="21"/>
    </location>
</feature>